<dbReference type="InterPro" id="IPR000182">
    <property type="entry name" value="GNAT_dom"/>
</dbReference>
<dbReference type="GO" id="GO:0016747">
    <property type="term" value="F:acyltransferase activity, transferring groups other than amino-acyl groups"/>
    <property type="evidence" value="ECO:0007669"/>
    <property type="project" value="InterPro"/>
</dbReference>
<evidence type="ECO:0000313" key="6">
    <source>
        <dbReference type="EMBL" id="NMN94834.1"/>
    </source>
</evidence>
<dbReference type="PROSITE" id="PS51186">
    <property type="entry name" value="GNAT"/>
    <property type="match status" value="1"/>
</dbReference>
<dbReference type="InterPro" id="IPR016181">
    <property type="entry name" value="Acyl_CoA_acyltransferase"/>
</dbReference>
<evidence type="ECO:0000259" key="5">
    <source>
        <dbReference type="PROSITE" id="PS51186"/>
    </source>
</evidence>
<accession>A0A848KCC3</accession>
<name>A0A848KCC3_9NOCA</name>
<keyword evidence="1 6" id="KW-0808">Transferase</keyword>
<protein>
    <submittedName>
        <fullName evidence="6">N-acetyltransferase family protein</fullName>
    </submittedName>
</protein>
<comment type="catalytic activity">
    <reaction evidence="3">
        <text>L-methionine sulfoximine + acetyl-CoA = N-acetyl-L-methionine sulfoximine + CoA + H(+)</text>
        <dbReference type="Rhea" id="RHEA:47660"/>
        <dbReference type="ChEBI" id="CHEBI:15378"/>
        <dbReference type="ChEBI" id="CHEBI:57287"/>
        <dbReference type="ChEBI" id="CHEBI:57288"/>
        <dbReference type="ChEBI" id="CHEBI:87826"/>
        <dbReference type="ChEBI" id="CHEBI:87827"/>
    </reaction>
</comment>
<dbReference type="FunFam" id="3.40.630.30:FF:000026">
    <property type="entry name" value="Phosphinothricin acetyltransferase"/>
    <property type="match status" value="1"/>
</dbReference>
<reference evidence="6 7" key="1">
    <citation type="submission" date="2019-05" db="EMBL/GenBank/DDBJ databases">
        <authorList>
            <person name="Lee S.D."/>
        </authorList>
    </citation>
    <scope>NUCLEOTIDE SEQUENCE [LARGE SCALE GENOMIC DNA]</scope>
    <source>
        <strain evidence="6 7">YC2-7</strain>
    </source>
</reference>
<dbReference type="Gene3D" id="3.40.630.30">
    <property type="match status" value="1"/>
</dbReference>
<dbReference type="Proteomes" id="UP000535543">
    <property type="component" value="Unassembled WGS sequence"/>
</dbReference>
<comment type="catalytic activity">
    <reaction evidence="4">
        <text>L-methionine sulfone + acetyl-CoA = N-acetyl-L-methionine sulfone + CoA + H(+)</text>
        <dbReference type="Rhea" id="RHEA:47656"/>
        <dbReference type="ChEBI" id="CHEBI:15378"/>
        <dbReference type="ChEBI" id="CHEBI:57287"/>
        <dbReference type="ChEBI" id="CHEBI:57288"/>
        <dbReference type="ChEBI" id="CHEBI:87824"/>
        <dbReference type="ChEBI" id="CHEBI:87825"/>
    </reaction>
</comment>
<dbReference type="SUPFAM" id="SSF55729">
    <property type="entry name" value="Acyl-CoA N-acyltransferases (Nat)"/>
    <property type="match status" value="1"/>
</dbReference>
<dbReference type="RefSeq" id="WP_169585560.1">
    <property type="nucleotide sequence ID" value="NZ_VCQU01000002.1"/>
</dbReference>
<sequence>MTQIRDAQHSDLPAILEIHNAAVVESTAIWDDERDDLADRVRWFDERRAAGFPILVADVDGQVGGYATYGPWRSRSGYRHTVENSVYVGADFQRRGLATLLLTELLDRARAAGLHVVVAGIESSNQTSIDLHEKFGFRVVGQMPEVGTKFGRWLDLTFMQLTFS</sequence>
<keyword evidence="7" id="KW-1185">Reference proteome</keyword>
<evidence type="ECO:0000313" key="7">
    <source>
        <dbReference type="Proteomes" id="UP000535543"/>
    </source>
</evidence>
<dbReference type="EMBL" id="VCQU01000002">
    <property type="protein sequence ID" value="NMN94834.1"/>
    <property type="molecule type" value="Genomic_DNA"/>
</dbReference>
<reference evidence="6 7" key="2">
    <citation type="submission" date="2020-06" db="EMBL/GenBank/DDBJ databases">
        <title>Antribacter stalactiti gen. nov., sp. nov., a new member of the family Nacardiaceae isolated from a cave.</title>
        <authorList>
            <person name="Kim I.S."/>
        </authorList>
    </citation>
    <scope>NUCLEOTIDE SEQUENCE [LARGE SCALE GENOMIC DNA]</scope>
    <source>
        <strain evidence="6 7">YC2-7</strain>
    </source>
</reference>
<feature type="domain" description="N-acetyltransferase" evidence="5">
    <location>
        <begin position="2"/>
        <end position="164"/>
    </location>
</feature>
<dbReference type="PANTHER" id="PTHR43072">
    <property type="entry name" value="N-ACETYLTRANSFERASE"/>
    <property type="match status" value="1"/>
</dbReference>
<evidence type="ECO:0000256" key="4">
    <source>
        <dbReference type="ARBA" id="ARBA00051334"/>
    </source>
</evidence>
<evidence type="ECO:0000256" key="3">
    <source>
        <dbReference type="ARBA" id="ARBA00050603"/>
    </source>
</evidence>
<dbReference type="Pfam" id="PF00583">
    <property type="entry name" value="Acetyltransf_1"/>
    <property type="match status" value="1"/>
</dbReference>
<keyword evidence="2" id="KW-0012">Acyltransferase</keyword>
<dbReference type="PANTHER" id="PTHR43072:SF23">
    <property type="entry name" value="UPF0039 PROTEIN C11D3.02C"/>
    <property type="match status" value="1"/>
</dbReference>
<proteinExistence type="predicted"/>
<dbReference type="AlphaFoldDB" id="A0A848KCC3"/>
<comment type="caution">
    <text evidence="6">The sequence shown here is derived from an EMBL/GenBank/DDBJ whole genome shotgun (WGS) entry which is preliminary data.</text>
</comment>
<evidence type="ECO:0000256" key="1">
    <source>
        <dbReference type="ARBA" id="ARBA00022679"/>
    </source>
</evidence>
<gene>
    <name evidence="6" type="ORF">FGL95_07270</name>
</gene>
<organism evidence="6 7">
    <name type="scientific">Antrihabitans stalactiti</name>
    <dbReference type="NCBI Taxonomy" id="2584121"/>
    <lineage>
        <taxon>Bacteria</taxon>
        <taxon>Bacillati</taxon>
        <taxon>Actinomycetota</taxon>
        <taxon>Actinomycetes</taxon>
        <taxon>Mycobacteriales</taxon>
        <taxon>Nocardiaceae</taxon>
        <taxon>Antrihabitans</taxon>
    </lineage>
</organism>
<evidence type="ECO:0000256" key="2">
    <source>
        <dbReference type="ARBA" id="ARBA00023315"/>
    </source>
</evidence>